<gene>
    <name evidence="1" type="ORF">HETIRDRAFT_414845</name>
</gene>
<dbReference type="RefSeq" id="XP_009542677.1">
    <property type="nucleotide sequence ID" value="XM_009544382.1"/>
</dbReference>
<dbReference type="InParanoid" id="W4KLE8"/>
<keyword evidence="2" id="KW-1185">Reference proteome</keyword>
<protein>
    <submittedName>
        <fullName evidence="1">Uncharacterized protein</fullName>
    </submittedName>
</protein>
<proteinExistence type="predicted"/>
<evidence type="ECO:0000313" key="1">
    <source>
        <dbReference type="EMBL" id="ETW85866.1"/>
    </source>
</evidence>
<evidence type="ECO:0000313" key="2">
    <source>
        <dbReference type="Proteomes" id="UP000030671"/>
    </source>
</evidence>
<dbReference type="EMBL" id="KI925455">
    <property type="protein sequence ID" value="ETW85866.1"/>
    <property type="molecule type" value="Genomic_DNA"/>
</dbReference>
<sequence length="143" mass="15519">MLCKAPTCWCGCIGTDRQPAPLWGHKCLFQKHASVMHAELTESLFQPIENLLLPSSNAITNLASNSSSSLIPAVPASMVPALFLYMTASFPYFDKTMALPAYLPLLIRDSSESGSMPMEFWNALVNSLPVPANDPFAALISND</sequence>
<name>W4KLE8_HETIT</name>
<dbReference type="AlphaFoldDB" id="W4KLE8"/>
<organism evidence="1 2">
    <name type="scientific">Heterobasidion irregulare (strain TC 32-1)</name>
    <dbReference type="NCBI Taxonomy" id="747525"/>
    <lineage>
        <taxon>Eukaryota</taxon>
        <taxon>Fungi</taxon>
        <taxon>Dikarya</taxon>
        <taxon>Basidiomycota</taxon>
        <taxon>Agaricomycotina</taxon>
        <taxon>Agaricomycetes</taxon>
        <taxon>Russulales</taxon>
        <taxon>Bondarzewiaceae</taxon>
        <taxon>Heterobasidion</taxon>
        <taxon>Heterobasidion annosum species complex</taxon>
    </lineage>
</organism>
<reference evidence="1 2" key="1">
    <citation type="journal article" date="2012" name="New Phytol.">
        <title>Insight into trade-off between wood decay and parasitism from the genome of a fungal forest pathogen.</title>
        <authorList>
            <person name="Olson A."/>
            <person name="Aerts A."/>
            <person name="Asiegbu F."/>
            <person name="Belbahri L."/>
            <person name="Bouzid O."/>
            <person name="Broberg A."/>
            <person name="Canback B."/>
            <person name="Coutinho P.M."/>
            <person name="Cullen D."/>
            <person name="Dalman K."/>
            <person name="Deflorio G."/>
            <person name="van Diepen L.T."/>
            <person name="Dunand C."/>
            <person name="Duplessis S."/>
            <person name="Durling M."/>
            <person name="Gonthier P."/>
            <person name="Grimwood J."/>
            <person name="Fossdal C.G."/>
            <person name="Hansson D."/>
            <person name="Henrissat B."/>
            <person name="Hietala A."/>
            <person name="Himmelstrand K."/>
            <person name="Hoffmeister D."/>
            <person name="Hogberg N."/>
            <person name="James T.Y."/>
            <person name="Karlsson M."/>
            <person name="Kohler A."/>
            <person name="Kues U."/>
            <person name="Lee Y.H."/>
            <person name="Lin Y.C."/>
            <person name="Lind M."/>
            <person name="Lindquist E."/>
            <person name="Lombard V."/>
            <person name="Lucas S."/>
            <person name="Lunden K."/>
            <person name="Morin E."/>
            <person name="Murat C."/>
            <person name="Park J."/>
            <person name="Raffaello T."/>
            <person name="Rouze P."/>
            <person name="Salamov A."/>
            <person name="Schmutz J."/>
            <person name="Solheim H."/>
            <person name="Stahlberg J."/>
            <person name="Velez H."/>
            <person name="de Vries R.P."/>
            <person name="Wiebenga A."/>
            <person name="Woodward S."/>
            <person name="Yakovlev I."/>
            <person name="Garbelotto M."/>
            <person name="Martin F."/>
            <person name="Grigoriev I.V."/>
            <person name="Stenlid J."/>
        </authorList>
    </citation>
    <scope>NUCLEOTIDE SEQUENCE [LARGE SCALE GENOMIC DNA]</scope>
    <source>
        <strain evidence="1 2">TC 32-1</strain>
    </source>
</reference>
<dbReference type="Proteomes" id="UP000030671">
    <property type="component" value="Unassembled WGS sequence"/>
</dbReference>
<dbReference type="KEGG" id="hir:HETIRDRAFT_414845"/>
<accession>W4KLE8</accession>
<dbReference type="GeneID" id="20673205"/>
<dbReference type="HOGENOM" id="CLU_1806406_0_0_1"/>